<name>A0A1B3ZA50_9SPHN</name>
<evidence type="ECO:0000313" key="5">
    <source>
        <dbReference type="Proteomes" id="UP000094256"/>
    </source>
</evidence>
<dbReference type="GO" id="GO:0009279">
    <property type="term" value="C:cell outer membrane"/>
    <property type="evidence" value="ECO:0007669"/>
    <property type="project" value="UniProtKB-SubCell"/>
</dbReference>
<evidence type="ECO:0000313" key="4">
    <source>
        <dbReference type="EMBL" id="AOH84301.1"/>
    </source>
</evidence>
<evidence type="ECO:0000256" key="1">
    <source>
        <dbReference type="ARBA" id="ARBA00004442"/>
    </source>
</evidence>
<comment type="subcellular location">
    <subcellularLocation>
        <location evidence="1">Cell outer membrane</location>
    </subcellularLocation>
</comment>
<evidence type="ECO:0000256" key="2">
    <source>
        <dbReference type="ARBA" id="ARBA00023136"/>
    </source>
</evidence>
<reference evidence="4 5" key="1">
    <citation type="submission" date="2016-01" db="EMBL/GenBank/DDBJ databases">
        <title>Complete genome and mega plasmid sequence of Sphingomonas panacis DCY99 elicits systemic resistance in rice to Xanthomonas oryzae.</title>
        <authorList>
            <person name="Kim Y.J."/>
            <person name="Yang D.C."/>
            <person name="Sing P."/>
        </authorList>
    </citation>
    <scope>NUCLEOTIDE SEQUENCE [LARGE SCALE GENOMIC DNA]</scope>
    <source>
        <strain evidence="4 5">DCY99</strain>
    </source>
</reference>
<dbReference type="Proteomes" id="UP000094256">
    <property type="component" value="Chromosome"/>
</dbReference>
<keyword evidence="5" id="KW-1185">Reference proteome</keyword>
<organism evidence="4 5">
    <name type="scientific">Sphingomonas panacis</name>
    <dbReference type="NCBI Taxonomy" id="1560345"/>
    <lineage>
        <taxon>Bacteria</taxon>
        <taxon>Pseudomonadati</taxon>
        <taxon>Pseudomonadota</taxon>
        <taxon>Alphaproteobacteria</taxon>
        <taxon>Sphingomonadales</taxon>
        <taxon>Sphingomonadaceae</taxon>
        <taxon>Sphingomonas</taxon>
    </lineage>
</organism>
<dbReference type="KEGG" id="span:AWL63_10290"/>
<gene>
    <name evidence="4" type="ORF">AWL63_10290</name>
</gene>
<protein>
    <submittedName>
        <fullName evidence="4">Uncharacterized protein</fullName>
    </submittedName>
</protein>
<sequence>MPYAPKTTFSLNGTYRIPTGADQLVLSGTVLHSGSYYFEPDNIAKQRAYTSFNAVARFEIDNGRYYVEAFGKNLGNVAVTSVVLTNPTGASNTSLQPPRTYGVTLGFKCEGYAEAFRAQSYDQSRFA</sequence>
<dbReference type="SUPFAM" id="SSF56935">
    <property type="entry name" value="Porins"/>
    <property type="match status" value="1"/>
</dbReference>
<keyword evidence="3" id="KW-0998">Cell outer membrane</keyword>
<proteinExistence type="predicted"/>
<dbReference type="AlphaFoldDB" id="A0A1B3ZA50"/>
<dbReference type="InterPro" id="IPR036942">
    <property type="entry name" value="Beta-barrel_TonB_sf"/>
</dbReference>
<dbReference type="STRING" id="1560345.AWL63_10290"/>
<keyword evidence="2" id="KW-0472">Membrane</keyword>
<evidence type="ECO:0000256" key="3">
    <source>
        <dbReference type="ARBA" id="ARBA00023237"/>
    </source>
</evidence>
<accession>A0A1B3ZA50</accession>
<dbReference type="EMBL" id="CP014168">
    <property type="protein sequence ID" value="AOH84301.1"/>
    <property type="molecule type" value="Genomic_DNA"/>
</dbReference>
<dbReference type="Gene3D" id="2.40.170.20">
    <property type="entry name" value="TonB-dependent receptor, beta-barrel domain"/>
    <property type="match status" value="1"/>
</dbReference>